<accession>A0A1X6MJV1</accession>
<dbReference type="GeneID" id="36322950"/>
<dbReference type="Proteomes" id="UP000194127">
    <property type="component" value="Unassembled WGS sequence"/>
</dbReference>
<sequence length="62" mass="6855">MSPNSTDPSYICLRLGDSLTRAPRHKAPRGSCSPSHYFSELKLARFNRCEIAPTCRTTDVAA</sequence>
<evidence type="ECO:0000313" key="1">
    <source>
        <dbReference type="EMBL" id="OSX56721.1"/>
    </source>
</evidence>
<proteinExistence type="predicted"/>
<gene>
    <name evidence="1" type="ORF">POSPLADRAFT_1041930</name>
</gene>
<name>A0A1X6MJV1_9APHY</name>
<dbReference type="EMBL" id="KZ110612">
    <property type="protein sequence ID" value="OSX56721.1"/>
    <property type="molecule type" value="Genomic_DNA"/>
</dbReference>
<evidence type="ECO:0000313" key="2">
    <source>
        <dbReference type="Proteomes" id="UP000194127"/>
    </source>
</evidence>
<keyword evidence="2" id="KW-1185">Reference proteome</keyword>
<reference evidence="1 2" key="1">
    <citation type="submission" date="2017-04" db="EMBL/GenBank/DDBJ databases">
        <title>Genome Sequence of the Model Brown-Rot Fungus Postia placenta SB12.</title>
        <authorList>
            <consortium name="DOE Joint Genome Institute"/>
            <person name="Gaskell J."/>
            <person name="Kersten P."/>
            <person name="Larrondo L.F."/>
            <person name="Canessa P."/>
            <person name="Martinez D."/>
            <person name="Hibbett D."/>
            <person name="Schmoll M."/>
            <person name="Kubicek C.P."/>
            <person name="Martinez A.T."/>
            <person name="Yadav J."/>
            <person name="Master E."/>
            <person name="Magnuson J.K."/>
            <person name="James T."/>
            <person name="Yaver D."/>
            <person name="Berka R."/>
            <person name="Labutti K."/>
            <person name="Lipzen A."/>
            <person name="Aerts A."/>
            <person name="Barry K."/>
            <person name="Henrissat B."/>
            <person name="Blanchette R."/>
            <person name="Grigoriev I."/>
            <person name="Cullen D."/>
        </authorList>
    </citation>
    <scope>NUCLEOTIDE SEQUENCE [LARGE SCALE GENOMIC DNA]</scope>
    <source>
        <strain evidence="1 2">MAD-698-R-SB12</strain>
    </source>
</reference>
<protein>
    <submittedName>
        <fullName evidence="1">Uncharacterized protein</fullName>
    </submittedName>
</protein>
<dbReference type="AlphaFoldDB" id="A0A1X6MJV1"/>
<organism evidence="1 2">
    <name type="scientific">Postia placenta MAD-698-R-SB12</name>
    <dbReference type="NCBI Taxonomy" id="670580"/>
    <lineage>
        <taxon>Eukaryota</taxon>
        <taxon>Fungi</taxon>
        <taxon>Dikarya</taxon>
        <taxon>Basidiomycota</taxon>
        <taxon>Agaricomycotina</taxon>
        <taxon>Agaricomycetes</taxon>
        <taxon>Polyporales</taxon>
        <taxon>Adustoporiaceae</taxon>
        <taxon>Rhodonia</taxon>
    </lineage>
</organism>
<dbReference type="RefSeq" id="XP_024333515.1">
    <property type="nucleotide sequence ID" value="XM_024478000.1"/>
</dbReference>